<dbReference type="Proteomes" id="UP001221142">
    <property type="component" value="Unassembled WGS sequence"/>
</dbReference>
<comment type="caution">
    <text evidence="1">The sequence shown here is derived from an EMBL/GenBank/DDBJ whole genome shotgun (WGS) entry which is preliminary data.</text>
</comment>
<sequence length="184" mass="22007">MFRLLVNGLRPHPRPEFPRFKFNMTEHVYHLEDRYNVSYRPQPGTILPDGWSCDWKSWKYNDLDIYQDNLQDSFGITAWIEPLAHQVRSSKFVFHAGGEYYWHFPAEILDLKRFTGTFESHDDFVQRFEEEMENGTWVKVPFVQRPPGLLTLEEIRAHPEVLRFGLAKGRLSEIIDEIHKKRDR</sequence>
<gene>
    <name evidence="1" type="ORF">FB45DRAFT_874678</name>
</gene>
<dbReference type="EMBL" id="JARKIF010000029">
    <property type="protein sequence ID" value="KAJ7613157.1"/>
    <property type="molecule type" value="Genomic_DNA"/>
</dbReference>
<protein>
    <submittedName>
        <fullName evidence="1">Uncharacterized protein</fullName>
    </submittedName>
</protein>
<proteinExistence type="predicted"/>
<accession>A0AAD7B8P3</accession>
<organism evidence="1 2">
    <name type="scientific">Roridomyces roridus</name>
    <dbReference type="NCBI Taxonomy" id="1738132"/>
    <lineage>
        <taxon>Eukaryota</taxon>
        <taxon>Fungi</taxon>
        <taxon>Dikarya</taxon>
        <taxon>Basidiomycota</taxon>
        <taxon>Agaricomycotina</taxon>
        <taxon>Agaricomycetes</taxon>
        <taxon>Agaricomycetidae</taxon>
        <taxon>Agaricales</taxon>
        <taxon>Marasmiineae</taxon>
        <taxon>Mycenaceae</taxon>
        <taxon>Roridomyces</taxon>
    </lineage>
</organism>
<evidence type="ECO:0000313" key="1">
    <source>
        <dbReference type="EMBL" id="KAJ7613157.1"/>
    </source>
</evidence>
<dbReference type="AlphaFoldDB" id="A0AAD7B8P3"/>
<keyword evidence="2" id="KW-1185">Reference proteome</keyword>
<evidence type="ECO:0000313" key="2">
    <source>
        <dbReference type="Proteomes" id="UP001221142"/>
    </source>
</evidence>
<reference evidence="1" key="1">
    <citation type="submission" date="2023-03" db="EMBL/GenBank/DDBJ databases">
        <title>Massive genome expansion in bonnet fungi (Mycena s.s.) driven by repeated elements and novel gene families across ecological guilds.</title>
        <authorList>
            <consortium name="Lawrence Berkeley National Laboratory"/>
            <person name="Harder C.B."/>
            <person name="Miyauchi S."/>
            <person name="Viragh M."/>
            <person name="Kuo A."/>
            <person name="Thoen E."/>
            <person name="Andreopoulos B."/>
            <person name="Lu D."/>
            <person name="Skrede I."/>
            <person name="Drula E."/>
            <person name="Henrissat B."/>
            <person name="Morin E."/>
            <person name="Kohler A."/>
            <person name="Barry K."/>
            <person name="LaButti K."/>
            <person name="Morin E."/>
            <person name="Salamov A."/>
            <person name="Lipzen A."/>
            <person name="Mereny Z."/>
            <person name="Hegedus B."/>
            <person name="Baldrian P."/>
            <person name="Stursova M."/>
            <person name="Weitz H."/>
            <person name="Taylor A."/>
            <person name="Grigoriev I.V."/>
            <person name="Nagy L.G."/>
            <person name="Martin F."/>
            <person name="Kauserud H."/>
        </authorList>
    </citation>
    <scope>NUCLEOTIDE SEQUENCE</scope>
    <source>
        <strain evidence="1">9284</strain>
    </source>
</reference>
<name>A0AAD7B8P3_9AGAR</name>